<keyword evidence="7" id="KW-1185">Reference proteome</keyword>
<dbReference type="InterPro" id="IPR050708">
    <property type="entry name" value="T6SS_VgrG/RHS"/>
</dbReference>
<evidence type="ECO:0000256" key="1">
    <source>
        <dbReference type="ARBA" id="ARBA00022737"/>
    </source>
</evidence>
<dbReference type="Pfam" id="PF05593">
    <property type="entry name" value="RHS_repeat"/>
    <property type="match status" value="4"/>
</dbReference>
<dbReference type="PRINTS" id="PR00394">
    <property type="entry name" value="RHSPROTEIN"/>
</dbReference>
<dbReference type="PANTHER" id="PTHR32305:SF15">
    <property type="entry name" value="PROTEIN RHSA-RELATED"/>
    <property type="match status" value="1"/>
</dbReference>
<evidence type="ECO:0000259" key="5">
    <source>
        <dbReference type="Pfam" id="PF25023"/>
    </source>
</evidence>
<accession>A0ABQ6YKA2</accession>
<dbReference type="EMBL" id="VMSD01000005">
    <property type="protein sequence ID" value="KAF0846222.1"/>
    <property type="molecule type" value="Genomic_DNA"/>
</dbReference>
<feature type="compositionally biased region" description="Low complexity" evidence="2">
    <location>
        <begin position="581"/>
        <end position="594"/>
    </location>
</feature>
<feature type="compositionally biased region" description="Basic and acidic residues" evidence="2">
    <location>
        <begin position="750"/>
        <end position="799"/>
    </location>
</feature>
<feature type="compositionally biased region" description="Polar residues" evidence="2">
    <location>
        <begin position="1600"/>
        <end position="1616"/>
    </location>
</feature>
<dbReference type="InterPro" id="IPR045351">
    <property type="entry name" value="DUF6531"/>
</dbReference>
<dbReference type="Pfam" id="PF20148">
    <property type="entry name" value="DUF6531"/>
    <property type="match status" value="1"/>
</dbReference>
<name>A0ABQ6YKA2_9NOCA</name>
<dbReference type="NCBIfam" id="TIGR01643">
    <property type="entry name" value="YD_repeat_2x"/>
    <property type="match status" value="8"/>
</dbReference>
<feature type="compositionally biased region" description="Basic and acidic residues" evidence="2">
    <location>
        <begin position="595"/>
        <end position="607"/>
    </location>
</feature>
<dbReference type="InterPro" id="IPR031325">
    <property type="entry name" value="RHS_repeat"/>
</dbReference>
<feature type="compositionally biased region" description="Low complexity" evidence="2">
    <location>
        <begin position="535"/>
        <end position="549"/>
    </location>
</feature>
<sequence length="2007" mass="218704">MGVFDSLGDLFGRGVESAVEKAGELADDVLDVASVGATKLGMDSLAESLDDLGDQLASAAGGEVEERALGETKDPKELIRGEPTVITDAATSLRDMATQIAKTGDALKTIDAADWTGAGADAFNAVYDQQPKLWWDAAEAFTATAAVLDTWSTAVTTAQARAADAITEWERALTEERTKKDWWNSLTGDQQKQVGPLPDTWTALRDNARQILSFARTQRDNAAGEATTKIAEATNKAPTTPPFTSRMSANLSDLADIGEHAKLSFESGVLTGLTGLVQFVRQVNPADVYNITHPADYMSKMSDLGTGLVVAAADPGAAVDAILSEARANPFEFAGAITSDLLVTVATGGGGAAKPVLSAIDKLGDVGRRLPGGNHDSPDGATPERSGTPEPANRGDENAPPQAGVPDGPRADPQSNVDAGARPDSAPAAPAQRPDTHRQESPEDNTPGTPVHNTPEPRVEAPATRPDAETIAPRPDSDNPAPVRTDPADQPSTPAHADAPEPDPDDAKTVEAPRQPGTDPNPTRPVQDSSSPVSHPATDAPTTHTPADTARTEPPARAVDTDPATPKSDPGAVDSDSTRQPPARSDADGAADSTSDPHRSDAEHDSTRQPPARTDSDAETTADHDPTTPTRSDSEPPQRDSTTPASTLAPTPSTRTPEAPATTRAPDPRPAATPDNRPVRDTDTERTQPKPDEHSGTPDQDKADPSPTPRATPDSNTPEWQGDSRPSPDHDTTSAPARGDSDGSSAPDPNEPRTDAEGDHDTSGTDKSGQDESDTSEHVDDPEKIRESTAENPVEHDRTDEDIEECNDPVDAATGEFLLPELDLSLPGVLPLILKRRHRSNYRFGRWFGPSWSATLDMRVIVDDHGVIFIGEDGVTLLYPHAEPDAPVLPLAGASRWTLTRTEVGGYRVWDPERELIWHFAPEPLRAGLDVALGNYAISAITDRHRNRIRFHYDSDGAPIEITHSGGYRVAVTTARGRVTGLDVLGPSGGHLATIREFGYSAGQLVAITNGVGATTHYTYDHADRMTSWTDSNDNYMVNTYDAAGRVTRQRGIAGVLDAEFDYAAFPDGTGRITTHTNSLGAATTYGFDTDLRTRDVRDPNGARTHTDYNTDRNPLTFTAADGAVTRYTYTDDGDVASITRPDGNTIHFEYLFRNRPTRITDVDGTEIRREYDTNGNLTAIVATTGARTTFTHHPCGAVASITEPNGATTTIDVDSAGLPIRITDALESVTTIERDGLGRPHRITDALGATTIHRFSPTGQLLERALPDGHRETWTYDGEDNLLTHTDPAGGVTRFTYTAFDLLAARTDPAGATTTYTWDTERRLTSVTNPNGEIWHYVYDPAGHLIAQTDYTGATTRYAHDPAGRTATVTPATGITRHHAYDILGRLTAITTDSRDWIHYTHDVSGRLLAAANGTGETPSHTIQFTYTESGQLASQQVDDQPPMRFDHDDFGRRTRRTTPSGAQTHWSFDYAGRHGAMTADGHNIDFTYDLTGRLTRWQLDELAVDTTYNPTGLPTTQTVTAHPHRLFNIGLDSAPRTPPSTLRTDEYAWRPDGYLTNHTTHHPDSASISRDYELDPIGRVTTLTRNNQVTERYTYDPLSNITSSHTPDSKTTPAPDTADSGRREYRNNLLIRNGRTTYHYDSAGRLIRKTTTRLSRKPATWHYRYNSFDQLTDVWTPDHQWWHYTYDPLGRRTSKQHRTTDGTILDRTDYTWDATTLTEQTTLESTTRWHYQPGTHTPLTQTTDQPTIDREFYAIITDLVGTPAQLIDPKSAYSMAAADVGLWGRTIWRGQSSSPLRFPGQIYDPETGLHYNMFRYYNADTGRYLTPDPLGLDPSPNPHSYTTNPLRFIDPLGLRPTDCERFKNFHRQVAPGDLHGAPPPYPGGYPGHALSKHRVSAQVQASILNNPERIFSGNFHGVNHLTGQPYTRSVDIYYNNGSVVITEAGNKSSVITAYGLIDKRSSSPRAVNPDKKWADDPNFVEIRLNNNHNEVIYPNRENWERNEWQ</sequence>
<feature type="compositionally biased region" description="Low complexity" evidence="2">
    <location>
        <begin position="641"/>
        <end position="676"/>
    </location>
</feature>
<proteinExistence type="predicted"/>
<dbReference type="PANTHER" id="PTHR32305">
    <property type="match status" value="1"/>
</dbReference>
<feature type="domain" description="Putative T7SS secretion signal" evidence="4">
    <location>
        <begin position="14"/>
        <end position="241"/>
    </location>
</feature>
<organism evidence="6 7">
    <name type="scientific">Nocardia caishijiensis</name>
    <dbReference type="NCBI Taxonomy" id="184756"/>
    <lineage>
        <taxon>Bacteria</taxon>
        <taxon>Bacillati</taxon>
        <taxon>Actinomycetota</taxon>
        <taxon>Actinomycetes</taxon>
        <taxon>Mycobacteriales</taxon>
        <taxon>Nocardiaceae</taxon>
        <taxon>Nocardia</taxon>
    </lineage>
</organism>
<feature type="region of interest" description="Disordered" evidence="2">
    <location>
        <begin position="1600"/>
        <end position="1624"/>
    </location>
</feature>
<evidence type="ECO:0000259" key="3">
    <source>
        <dbReference type="Pfam" id="PF20148"/>
    </source>
</evidence>
<dbReference type="InterPro" id="IPR049082">
    <property type="entry name" value="T7SS_signal"/>
</dbReference>
<feature type="compositionally biased region" description="Basic and acidic residues" evidence="2">
    <location>
        <begin position="677"/>
        <end position="704"/>
    </location>
</feature>
<evidence type="ECO:0000259" key="4">
    <source>
        <dbReference type="Pfam" id="PF21725"/>
    </source>
</evidence>
<reference evidence="6 7" key="1">
    <citation type="submission" date="2019-07" db="EMBL/GenBank/DDBJ databases">
        <title>Genomic Encyclopedia of Type Strains, Phase IV (KMG-IV): sequencing the most valuable type-strain genomes for metagenomic binning, comparative biology and taxonomic classification.</title>
        <authorList>
            <person name="Goeker M."/>
        </authorList>
    </citation>
    <scope>NUCLEOTIDE SEQUENCE [LARGE SCALE GENOMIC DNA]</scope>
    <source>
        <strain evidence="6 7">DSM 44831</strain>
    </source>
</reference>
<dbReference type="Gene3D" id="2.180.10.10">
    <property type="entry name" value="RHS repeat-associated core"/>
    <property type="match status" value="3"/>
</dbReference>
<dbReference type="Proteomes" id="UP000798951">
    <property type="component" value="Unassembled WGS sequence"/>
</dbReference>
<feature type="region of interest" description="Disordered" evidence="2">
    <location>
        <begin position="367"/>
        <end position="804"/>
    </location>
</feature>
<dbReference type="InterPro" id="IPR022385">
    <property type="entry name" value="Rhs_assc_core"/>
</dbReference>
<keyword evidence="1" id="KW-0677">Repeat</keyword>
<feature type="domain" description="Teneurin-like YD-shell" evidence="5">
    <location>
        <begin position="1567"/>
        <end position="1830"/>
    </location>
</feature>
<evidence type="ECO:0000313" key="7">
    <source>
        <dbReference type="Proteomes" id="UP000798951"/>
    </source>
</evidence>
<evidence type="ECO:0000313" key="6">
    <source>
        <dbReference type="EMBL" id="KAF0846222.1"/>
    </source>
</evidence>
<comment type="caution">
    <text evidence="6">The sequence shown here is derived from an EMBL/GenBank/DDBJ whole genome shotgun (WGS) entry which is preliminary data.</text>
</comment>
<evidence type="ECO:0000256" key="2">
    <source>
        <dbReference type="SAM" id="MobiDB-lite"/>
    </source>
</evidence>
<feature type="region of interest" description="Disordered" evidence="2">
    <location>
        <begin position="1436"/>
        <end position="1466"/>
    </location>
</feature>
<dbReference type="NCBIfam" id="TIGR03696">
    <property type="entry name" value="Rhs_assc_core"/>
    <property type="match status" value="1"/>
</dbReference>
<dbReference type="InterPro" id="IPR006530">
    <property type="entry name" value="YD"/>
</dbReference>
<dbReference type="RefSeq" id="WP_157102071.1">
    <property type="nucleotide sequence ID" value="NZ_VMSD01000005.1"/>
</dbReference>
<gene>
    <name evidence="6" type="ORF">FNL39_105133</name>
</gene>
<feature type="compositionally biased region" description="Basic and acidic residues" evidence="2">
    <location>
        <begin position="621"/>
        <end position="638"/>
    </location>
</feature>
<dbReference type="Pfam" id="PF21725">
    <property type="entry name" value="T7SS_signal"/>
    <property type="match status" value="1"/>
</dbReference>
<feature type="domain" description="DUF6531" evidence="3">
    <location>
        <begin position="808"/>
        <end position="878"/>
    </location>
</feature>
<dbReference type="InterPro" id="IPR056823">
    <property type="entry name" value="TEN-like_YD-shell"/>
</dbReference>
<feature type="domain" description="Teneurin-like YD-shell" evidence="5">
    <location>
        <begin position="1085"/>
        <end position="1228"/>
    </location>
</feature>
<dbReference type="Pfam" id="PF25023">
    <property type="entry name" value="TEN_YD-shell"/>
    <property type="match status" value="2"/>
</dbReference>
<feature type="compositionally biased region" description="Polar residues" evidence="2">
    <location>
        <begin position="518"/>
        <end position="533"/>
    </location>
</feature>
<protein>
    <submittedName>
        <fullName evidence="6">RHS repeat-associated protein</fullName>
    </submittedName>
</protein>